<comment type="subcellular location">
    <subcellularLocation>
        <location evidence="1">Periplasm</location>
    </subcellularLocation>
</comment>
<evidence type="ECO:0000259" key="8">
    <source>
        <dbReference type="Pfam" id="PF16822"/>
    </source>
</evidence>
<proteinExistence type="predicted"/>
<keyword evidence="3" id="KW-0808">Transferase</keyword>
<reference evidence="9" key="1">
    <citation type="submission" date="2020-11" db="EMBL/GenBank/DDBJ databases">
        <title>Sequencing the genomes of 1000 actinobacteria strains.</title>
        <authorList>
            <person name="Klenk H.-P."/>
        </authorList>
    </citation>
    <scope>NUCLEOTIDE SEQUENCE</scope>
    <source>
        <strain evidence="9">DSM 26152</strain>
    </source>
</reference>
<dbReference type="Pfam" id="PF16822">
    <property type="entry name" value="ALGX"/>
    <property type="match status" value="1"/>
</dbReference>
<accession>A0A931D369</accession>
<dbReference type="GO" id="GO:0016740">
    <property type="term" value="F:transferase activity"/>
    <property type="evidence" value="ECO:0007669"/>
    <property type="project" value="UniProtKB-KW"/>
</dbReference>
<evidence type="ECO:0000313" key="10">
    <source>
        <dbReference type="Proteomes" id="UP000625033"/>
    </source>
</evidence>
<dbReference type="GO" id="GO:0042121">
    <property type="term" value="P:alginic acid biosynthetic process"/>
    <property type="evidence" value="ECO:0007669"/>
    <property type="project" value="UniProtKB-KW"/>
</dbReference>
<keyword evidence="5" id="KW-0574">Periplasm</keyword>
<feature type="region of interest" description="Disordered" evidence="7">
    <location>
        <begin position="102"/>
        <end position="127"/>
    </location>
</feature>
<comment type="caution">
    <text evidence="9">The sequence shown here is derived from an EMBL/GenBank/DDBJ whole genome shotgun (WGS) entry which is preliminary data.</text>
</comment>
<keyword evidence="10" id="KW-1185">Reference proteome</keyword>
<gene>
    <name evidence="9" type="ORF">IW252_000316</name>
</gene>
<evidence type="ECO:0000256" key="7">
    <source>
        <dbReference type="SAM" id="MobiDB-lite"/>
    </source>
</evidence>
<dbReference type="AlphaFoldDB" id="A0A931D369"/>
<evidence type="ECO:0000256" key="2">
    <source>
        <dbReference type="ARBA" id="ARBA00005182"/>
    </source>
</evidence>
<dbReference type="Proteomes" id="UP000625033">
    <property type="component" value="Unassembled WGS sequence"/>
</dbReference>
<organism evidence="9 10">
    <name type="scientific">Zhihengliuella flava</name>
    <dbReference type="NCBI Taxonomy" id="1285193"/>
    <lineage>
        <taxon>Bacteria</taxon>
        <taxon>Bacillati</taxon>
        <taxon>Actinomycetota</taxon>
        <taxon>Actinomycetes</taxon>
        <taxon>Micrococcales</taxon>
        <taxon>Micrococcaceae</taxon>
        <taxon>Zhihengliuella</taxon>
    </lineage>
</organism>
<dbReference type="EMBL" id="JADOTZ010000001">
    <property type="protein sequence ID" value="MBG6083549.1"/>
    <property type="molecule type" value="Genomic_DNA"/>
</dbReference>
<evidence type="ECO:0000313" key="9">
    <source>
        <dbReference type="EMBL" id="MBG6083549.1"/>
    </source>
</evidence>
<evidence type="ECO:0000256" key="4">
    <source>
        <dbReference type="ARBA" id="ARBA00022729"/>
    </source>
</evidence>
<evidence type="ECO:0000256" key="5">
    <source>
        <dbReference type="ARBA" id="ARBA00022764"/>
    </source>
</evidence>
<dbReference type="RefSeq" id="WP_196834971.1">
    <property type="nucleotide sequence ID" value="NZ_JADOTZ010000001.1"/>
</dbReference>
<sequence length="428" mass="48321">MSKNPHGYYRIDFVRSVASGWAAHAEAVEVMYEGRKIARVVPKGRDEKLVAQVPAARAFELVLPRRFPALDVVAEKLRFVAVRERIRRNLTPTDGFRAVMTDRARQELDSKAPTTGKPGGGSYPLRVPNPDPTEFSPIYLPVGFSADPAILGYDGMMFLAGGSNSLLDQYAMPGPKAARLAVQWEELIRSRAERCEELGVQYIQTILPEKLSVLRAWAPMQIDGPTPLYRRVNRRVAREPWWVNSYPLLDNMKAKQRAFFKTDTHLSPIGTRRVAANLFAPIDNGLRGHVNRVKLSSTLARRGDLGKYFGTQPFYERFPIAVDADFGDAARGVDRTGYGAAENGRHRGLWFDFENSAAPSSRSVLVFGSSSFGPGDYSEHLGWWAKHLFSRYKMRWQSEFDWELIERERPDVVIGQTIERFMPEVPTS</sequence>
<dbReference type="InterPro" id="IPR031811">
    <property type="entry name" value="ALGX/ALGJ_SGNH-like"/>
</dbReference>
<keyword evidence="6" id="KW-0016">Alginate biosynthesis</keyword>
<evidence type="ECO:0000256" key="6">
    <source>
        <dbReference type="ARBA" id="ARBA00022841"/>
    </source>
</evidence>
<comment type="pathway">
    <text evidence="2">Glycan biosynthesis; alginate biosynthesis.</text>
</comment>
<name>A0A931D369_9MICC</name>
<keyword evidence="4" id="KW-0732">Signal</keyword>
<evidence type="ECO:0000256" key="3">
    <source>
        <dbReference type="ARBA" id="ARBA00022679"/>
    </source>
</evidence>
<protein>
    <recommendedName>
        <fullName evidence="8">AlgX/AlgJ SGNH hydrolase-like domain-containing protein</fullName>
    </recommendedName>
</protein>
<dbReference type="GO" id="GO:0042597">
    <property type="term" value="C:periplasmic space"/>
    <property type="evidence" value="ECO:0007669"/>
    <property type="project" value="UniProtKB-SubCell"/>
</dbReference>
<evidence type="ECO:0000256" key="1">
    <source>
        <dbReference type="ARBA" id="ARBA00004418"/>
    </source>
</evidence>
<feature type="domain" description="AlgX/AlgJ SGNH hydrolase-like" evidence="8">
    <location>
        <begin position="176"/>
        <end position="318"/>
    </location>
</feature>